<feature type="domain" description="C2H2-type" evidence="1">
    <location>
        <begin position="38"/>
        <end position="59"/>
    </location>
</feature>
<dbReference type="GeneID" id="30980816"/>
<gene>
    <name evidence="2" type="ORF">CANTADRAFT_21278</name>
</gene>
<accession>A0A1E4SKI9</accession>
<dbReference type="InterPro" id="IPR013087">
    <property type="entry name" value="Znf_C2H2_type"/>
</dbReference>
<evidence type="ECO:0000313" key="2">
    <source>
        <dbReference type="EMBL" id="ODV80013.1"/>
    </source>
</evidence>
<name>A0A1E4SKI9_9ASCO</name>
<keyword evidence="3" id="KW-1185">Reference proteome</keyword>
<evidence type="ECO:0000313" key="3">
    <source>
        <dbReference type="Proteomes" id="UP000094285"/>
    </source>
</evidence>
<dbReference type="AlphaFoldDB" id="A0A1E4SKI9"/>
<dbReference type="RefSeq" id="XP_020065135.1">
    <property type="nucleotide sequence ID" value="XM_020206679.1"/>
</dbReference>
<reference evidence="3" key="1">
    <citation type="submission" date="2016-05" db="EMBL/GenBank/DDBJ databases">
        <title>Comparative genomics of biotechnologically important yeasts.</title>
        <authorList>
            <consortium name="DOE Joint Genome Institute"/>
            <person name="Riley R."/>
            <person name="Haridas S."/>
            <person name="Wolfe K.H."/>
            <person name="Lopes M.R."/>
            <person name="Hittinger C.T."/>
            <person name="Goker M."/>
            <person name="Salamov A."/>
            <person name="Wisecaver J."/>
            <person name="Long T.M."/>
            <person name="Aerts A.L."/>
            <person name="Barry K."/>
            <person name="Choi C."/>
            <person name="Clum A."/>
            <person name="Coughlan A.Y."/>
            <person name="Deshpande S."/>
            <person name="Douglass A.P."/>
            <person name="Hanson S.J."/>
            <person name="Klenk H.-P."/>
            <person name="Labutti K."/>
            <person name="Lapidus A."/>
            <person name="Lindquist E."/>
            <person name="Lipzen A."/>
            <person name="Meier-Kolthoff J.P."/>
            <person name="Ohm R.A."/>
            <person name="Otillar R.P."/>
            <person name="Pangilinan J."/>
            <person name="Peng Y."/>
            <person name="Rokas A."/>
            <person name="Rosa C.A."/>
            <person name="Scheuner C."/>
            <person name="Sibirny A.A."/>
            <person name="Slot J.C."/>
            <person name="Stielow J.B."/>
            <person name="Sun H."/>
            <person name="Kurtzman C.P."/>
            <person name="Blackwell M."/>
            <person name="Grigoriev I.V."/>
            <person name="Jeffries T.W."/>
        </authorList>
    </citation>
    <scope>NUCLEOTIDE SEQUENCE [LARGE SCALE GENOMIC DNA]</scope>
    <source>
        <strain evidence="3">NRRL Y-17324</strain>
    </source>
</reference>
<dbReference type="PROSITE" id="PS00028">
    <property type="entry name" value="ZINC_FINGER_C2H2_1"/>
    <property type="match status" value="1"/>
</dbReference>
<organism evidence="2 3">
    <name type="scientific">Suhomyces tanzawaensis NRRL Y-17324</name>
    <dbReference type="NCBI Taxonomy" id="984487"/>
    <lineage>
        <taxon>Eukaryota</taxon>
        <taxon>Fungi</taxon>
        <taxon>Dikarya</taxon>
        <taxon>Ascomycota</taxon>
        <taxon>Saccharomycotina</taxon>
        <taxon>Pichiomycetes</taxon>
        <taxon>Debaryomycetaceae</taxon>
        <taxon>Suhomyces</taxon>
    </lineage>
</organism>
<proteinExistence type="predicted"/>
<protein>
    <recommendedName>
        <fullName evidence="1">C2H2-type domain-containing protein</fullName>
    </recommendedName>
</protein>
<sequence>MASRRAYSRMSMVDQITESMAHNTRTWGRFAAVRLIYCDWCGLSFTSKPRYYIHYQSSHGIELIQREIATEKYDCKDHDSGCDTTYPILTSEDRHSGTLTAQRWCLVACTELER</sequence>
<evidence type="ECO:0000259" key="1">
    <source>
        <dbReference type="PROSITE" id="PS00028"/>
    </source>
</evidence>
<dbReference type="Proteomes" id="UP000094285">
    <property type="component" value="Unassembled WGS sequence"/>
</dbReference>
<dbReference type="EMBL" id="KV453911">
    <property type="protein sequence ID" value="ODV80013.1"/>
    <property type="molecule type" value="Genomic_DNA"/>
</dbReference>